<reference evidence="2" key="1">
    <citation type="journal article" date="2017" name="Genome Biol.">
        <title>Comparative genomics reveals high biological diversity and specific adaptations in the industrially and medically important fungal genus Aspergillus.</title>
        <authorList>
            <person name="de Vries R.P."/>
            <person name="Riley R."/>
            <person name="Wiebenga A."/>
            <person name="Aguilar-Osorio G."/>
            <person name="Amillis S."/>
            <person name="Uchima C.A."/>
            <person name="Anderluh G."/>
            <person name="Asadollahi M."/>
            <person name="Askin M."/>
            <person name="Barry K."/>
            <person name="Battaglia E."/>
            <person name="Bayram O."/>
            <person name="Benocci T."/>
            <person name="Braus-Stromeyer S.A."/>
            <person name="Caldana C."/>
            <person name="Canovas D."/>
            <person name="Cerqueira G.C."/>
            <person name="Chen F."/>
            <person name="Chen W."/>
            <person name="Choi C."/>
            <person name="Clum A."/>
            <person name="Dos Santos R.A."/>
            <person name="Damasio A.R."/>
            <person name="Diallinas G."/>
            <person name="Emri T."/>
            <person name="Fekete E."/>
            <person name="Flipphi M."/>
            <person name="Freyberg S."/>
            <person name="Gallo A."/>
            <person name="Gournas C."/>
            <person name="Habgood R."/>
            <person name="Hainaut M."/>
            <person name="Harispe M.L."/>
            <person name="Henrissat B."/>
            <person name="Hilden K.S."/>
            <person name="Hope R."/>
            <person name="Hossain A."/>
            <person name="Karabika E."/>
            <person name="Karaffa L."/>
            <person name="Karanyi Z."/>
            <person name="Krasevec N."/>
            <person name="Kuo A."/>
            <person name="Kusch H."/>
            <person name="LaButti K."/>
            <person name="Lagendijk E.L."/>
            <person name="Lapidus A."/>
            <person name="Levasseur A."/>
            <person name="Lindquist E."/>
            <person name="Lipzen A."/>
            <person name="Logrieco A.F."/>
            <person name="MacCabe A."/>
            <person name="Maekelae M.R."/>
            <person name="Malavazi I."/>
            <person name="Melin P."/>
            <person name="Meyer V."/>
            <person name="Mielnichuk N."/>
            <person name="Miskei M."/>
            <person name="Molnar A.P."/>
            <person name="Mule G."/>
            <person name="Ngan C.Y."/>
            <person name="Orejas M."/>
            <person name="Orosz E."/>
            <person name="Ouedraogo J.P."/>
            <person name="Overkamp K.M."/>
            <person name="Park H.-S."/>
            <person name="Perrone G."/>
            <person name="Piumi F."/>
            <person name="Punt P.J."/>
            <person name="Ram A.F."/>
            <person name="Ramon A."/>
            <person name="Rauscher S."/>
            <person name="Record E."/>
            <person name="Riano-Pachon D.M."/>
            <person name="Robert V."/>
            <person name="Roehrig J."/>
            <person name="Ruller R."/>
            <person name="Salamov A."/>
            <person name="Salih N.S."/>
            <person name="Samson R.A."/>
            <person name="Sandor E."/>
            <person name="Sanguinetti M."/>
            <person name="Schuetze T."/>
            <person name="Sepcic K."/>
            <person name="Shelest E."/>
            <person name="Sherlock G."/>
            <person name="Sophianopoulou V."/>
            <person name="Squina F.M."/>
            <person name="Sun H."/>
            <person name="Susca A."/>
            <person name="Todd R.B."/>
            <person name="Tsang A."/>
            <person name="Unkles S.E."/>
            <person name="van de Wiele N."/>
            <person name="van Rossen-Uffink D."/>
            <person name="Oliveira J.V."/>
            <person name="Vesth T.C."/>
            <person name="Visser J."/>
            <person name="Yu J.-H."/>
            <person name="Zhou M."/>
            <person name="Andersen M.R."/>
            <person name="Archer D.B."/>
            <person name="Baker S.E."/>
            <person name="Benoit I."/>
            <person name="Brakhage A.A."/>
            <person name="Braus G.H."/>
            <person name="Fischer R."/>
            <person name="Frisvad J.C."/>
            <person name="Goldman G.H."/>
            <person name="Houbraken J."/>
            <person name="Oakley B."/>
            <person name="Pocsi I."/>
            <person name="Scazzocchio C."/>
            <person name="Seiboth B."/>
            <person name="vanKuyk P.A."/>
            <person name="Wortman J."/>
            <person name="Dyer P.S."/>
            <person name="Grigoriev I.V."/>
        </authorList>
    </citation>
    <scope>NUCLEOTIDE SEQUENCE [LARGE SCALE GENOMIC DNA]</scope>
    <source>
        <strain evidence="2">CBS 134.48</strain>
    </source>
</reference>
<organism evidence="1 2">
    <name type="scientific">Aspergillus tubingensis (strain CBS 134.48)</name>
    <dbReference type="NCBI Taxonomy" id="767770"/>
    <lineage>
        <taxon>Eukaryota</taxon>
        <taxon>Fungi</taxon>
        <taxon>Dikarya</taxon>
        <taxon>Ascomycota</taxon>
        <taxon>Pezizomycotina</taxon>
        <taxon>Eurotiomycetes</taxon>
        <taxon>Eurotiomycetidae</taxon>
        <taxon>Eurotiales</taxon>
        <taxon>Aspergillaceae</taxon>
        <taxon>Aspergillus</taxon>
        <taxon>Aspergillus subgen. Circumdati</taxon>
    </lineage>
</organism>
<dbReference type="EMBL" id="KV878204">
    <property type="protein sequence ID" value="OJI82854.1"/>
    <property type="molecule type" value="Genomic_DNA"/>
</dbReference>
<dbReference type="AlphaFoldDB" id="A0A1L9N0M9"/>
<sequence length="142" mass="15652">MSLRPQVGHYSCTTSIMNLRILYLLAHCRTLLVPGSQEHYVGNTGPIYTCLQSSNGTLLEFASSSYSGFTVYLNEKFDDSEVLDAHANLLAAHCFLSAGNIARRPRLKLYLVVDNAFYPYTNTNPSCSLSGSMGISSMCTYM</sequence>
<gene>
    <name evidence="1" type="ORF">ASPTUDRAFT_693671</name>
</gene>
<evidence type="ECO:0000313" key="2">
    <source>
        <dbReference type="Proteomes" id="UP000184304"/>
    </source>
</evidence>
<name>A0A1L9N0M9_ASPTC</name>
<dbReference type="Proteomes" id="UP000184304">
    <property type="component" value="Unassembled WGS sequence"/>
</dbReference>
<evidence type="ECO:0000313" key="1">
    <source>
        <dbReference type="EMBL" id="OJI82854.1"/>
    </source>
</evidence>
<accession>A0A1L9N0M9</accession>
<proteinExistence type="predicted"/>
<dbReference type="VEuPathDB" id="FungiDB:ASPTUDRAFT_693671"/>
<keyword evidence="2" id="KW-1185">Reference proteome</keyword>
<protein>
    <submittedName>
        <fullName evidence="1">Uncharacterized protein</fullName>
    </submittedName>
</protein>